<dbReference type="RefSeq" id="XP_007676252.1">
    <property type="nucleotide sequence ID" value="XM_007678062.1"/>
</dbReference>
<dbReference type="InterPro" id="IPR013525">
    <property type="entry name" value="ABC2_TM"/>
</dbReference>
<dbReference type="FunFam" id="3.40.50.300:FF:001345">
    <property type="entry name" value="Related to ABC transporter"/>
    <property type="match status" value="1"/>
</dbReference>
<dbReference type="PROSITE" id="PS50893">
    <property type="entry name" value="ABC_TRANSPORTER_2"/>
    <property type="match status" value="2"/>
</dbReference>
<feature type="domain" description="ABC transporter" evidence="12">
    <location>
        <begin position="1215"/>
        <end position="1442"/>
    </location>
</feature>
<evidence type="ECO:0000256" key="11">
    <source>
        <dbReference type="SAM" id="Phobius"/>
    </source>
</evidence>
<gene>
    <name evidence="13" type="ORF">BAUCODRAFT_69502</name>
</gene>
<feature type="transmembrane region" description="Helical" evidence="11">
    <location>
        <begin position="219"/>
        <end position="244"/>
    </location>
</feature>
<dbReference type="Pfam" id="PF12698">
    <property type="entry name" value="ABC2_membrane_3"/>
    <property type="match status" value="1"/>
</dbReference>
<dbReference type="KEGG" id="bcom:BAUCODRAFT_69502"/>
<feature type="transmembrane region" description="Helical" evidence="11">
    <location>
        <begin position="806"/>
        <end position="827"/>
    </location>
</feature>
<feature type="transmembrane region" description="Helical" evidence="11">
    <location>
        <begin position="1148"/>
        <end position="1172"/>
    </location>
</feature>
<dbReference type="HOGENOM" id="CLU_001640_2_0_1"/>
<evidence type="ECO:0000256" key="6">
    <source>
        <dbReference type="ARBA" id="ARBA00022741"/>
    </source>
</evidence>
<feature type="region of interest" description="Disordered" evidence="10">
    <location>
        <begin position="1483"/>
        <end position="1504"/>
    </location>
</feature>
<dbReference type="InterPro" id="IPR003439">
    <property type="entry name" value="ABC_transporter-like_ATP-bd"/>
</dbReference>
<feature type="transmembrane region" description="Helical" evidence="11">
    <location>
        <begin position="1041"/>
        <end position="1064"/>
    </location>
</feature>
<feature type="transmembrane region" description="Helical" evidence="11">
    <location>
        <begin position="338"/>
        <end position="357"/>
    </location>
</feature>
<keyword evidence="9 11" id="KW-0472">Membrane</keyword>
<feature type="transmembrane region" description="Helical" evidence="11">
    <location>
        <begin position="364"/>
        <end position="387"/>
    </location>
</feature>
<dbReference type="EMBL" id="KB445555">
    <property type="protein sequence ID" value="EMC96413.1"/>
    <property type="molecule type" value="Genomic_DNA"/>
</dbReference>
<evidence type="ECO:0000256" key="7">
    <source>
        <dbReference type="ARBA" id="ARBA00022840"/>
    </source>
</evidence>
<reference evidence="13 14" key="1">
    <citation type="journal article" date="2012" name="PLoS Pathog.">
        <title>Diverse lifestyles and strategies of plant pathogenesis encoded in the genomes of eighteen Dothideomycetes fungi.</title>
        <authorList>
            <person name="Ohm R.A."/>
            <person name="Feau N."/>
            <person name="Henrissat B."/>
            <person name="Schoch C.L."/>
            <person name="Horwitz B.A."/>
            <person name="Barry K.W."/>
            <person name="Condon B.J."/>
            <person name="Copeland A.C."/>
            <person name="Dhillon B."/>
            <person name="Glaser F."/>
            <person name="Hesse C.N."/>
            <person name="Kosti I."/>
            <person name="LaButti K."/>
            <person name="Lindquist E.A."/>
            <person name="Lucas S."/>
            <person name="Salamov A.A."/>
            <person name="Bradshaw R.E."/>
            <person name="Ciuffetti L."/>
            <person name="Hamelin R.C."/>
            <person name="Kema G.H.J."/>
            <person name="Lawrence C."/>
            <person name="Scott J.A."/>
            <person name="Spatafora J.W."/>
            <person name="Turgeon B.G."/>
            <person name="de Wit P.J.G.M."/>
            <person name="Zhong S."/>
            <person name="Goodwin S.B."/>
            <person name="Grigoriev I.V."/>
        </authorList>
    </citation>
    <scope>NUCLEOTIDE SEQUENCE [LARGE SCALE GENOMIC DNA]</scope>
    <source>
        <strain evidence="13 14">UAMH 10762</strain>
    </source>
</reference>
<keyword evidence="4 11" id="KW-0812">Transmembrane</keyword>
<feature type="transmembrane region" description="Helical" evidence="11">
    <location>
        <begin position="965"/>
        <end position="985"/>
    </location>
</feature>
<dbReference type="GO" id="GO:0005524">
    <property type="term" value="F:ATP binding"/>
    <property type="evidence" value="ECO:0007669"/>
    <property type="project" value="UniProtKB-KW"/>
</dbReference>
<evidence type="ECO:0000256" key="4">
    <source>
        <dbReference type="ARBA" id="ARBA00022692"/>
    </source>
</evidence>
<comment type="similarity">
    <text evidence="2">Belongs to the ABC transporter superfamily. ABCA family.</text>
</comment>
<feature type="transmembrane region" description="Helical" evidence="11">
    <location>
        <begin position="20"/>
        <end position="44"/>
    </location>
</feature>
<feature type="transmembrane region" description="Helical" evidence="11">
    <location>
        <begin position="277"/>
        <end position="299"/>
    </location>
</feature>
<proteinExistence type="inferred from homology"/>
<evidence type="ECO:0000256" key="8">
    <source>
        <dbReference type="ARBA" id="ARBA00022989"/>
    </source>
</evidence>
<accession>M2MXW5</accession>
<dbReference type="GO" id="GO:0016020">
    <property type="term" value="C:membrane"/>
    <property type="evidence" value="ECO:0007669"/>
    <property type="project" value="UniProtKB-SubCell"/>
</dbReference>
<keyword evidence="7" id="KW-0067">ATP-binding</keyword>
<evidence type="ECO:0000313" key="14">
    <source>
        <dbReference type="Proteomes" id="UP000011761"/>
    </source>
</evidence>
<evidence type="ECO:0000256" key="1">
    <source>
        <dbReference type="ARBA" id="ARBA00004141"/>
    </source>
</evidence>
<sequence>MPFLRQTWALVEKTLKIVLFRHLLGTLTRAFIAPIIFIFIIAYAKSFFIPPSSFGIGAPAPLRSLSDAVAASAGGRNTVVFINGGYIGGEISTVIDQVAEPIRAQGKTVQILENDSGLLTTCRSSIRGVSPCFAAVEFLSSPSEGSGGIWNYSMRADGVFGGRVYVDTQDNDAEIYVLPLQRAVDNAIAEINGASLPTVTQYPYTSETAVERQRNITRLYMGSLISILGLVYFVGIVGICYQLTGEMAKERELGMSQLIEAMMPNKARWLPQAARLLSIHLAFDMLYLPSWVVMAVIVARMNYVQSNTGILIGYFILAGLALSSWSMAFASLFSKAQLSGITVTIASIVLAIIIQVIPPVSTSAAIVLSLIFPPMNFTLFIIYMAYWQQQIEPADLSKAAPNAPWRMAGWLFFLFCIVQILVYPFVGAFIERVLYGTATKARKLTYDGESSTETVRLRGLTKLYQPNWLLRLSRTNRQTVRAVDGIDLTVLRGQIMVLLGANGSGKSTTLDMLAGLQKPTGGTIEMDAGGGIGLCPQKNVLWDELTVYEHVSIFNRLKAEKVDSRAQCEELIRACDLEQKIKARSDTLSGGQKRKCQLAMGFTGGSTLCMLDEVSSGLDPLSRRKIWDILLAERGKRSIILTSHFLDEADLLSDDIAIMSKGKRVASGSAVALKHELGGGYRVRVYHENSKPLSADLESVPKQVFHDQTVYMIPDSAAAARFISELERAGIRDYQVNGPTIEDVFLKLAAEVKDELDKDHAPSPAPDEALVSGEKGLQLATGKHLSYARQTWVLFRKRGTIFTRNAWPYLAALLIPVITAGLVTRFLTNFSALTCDPASVVSVDQAAGLNNFLGYEADIPVGPVTPGLLNFLNSVYPLLNPPPFRAVNTIDEFYNYINTNYSSTTPGGFFLGSTPTFAWRGNYQLYYAIATQNLLDVALSRIPIQASFQPFAVPFSPSAGKSLQFILYFGLAMSVFPGFFALYVNRERLHKVRALHYSNGIRAQSVWTAYTLFDFIIVLAVSTLAIIIFTAVSDIWYAPGYLWLIFTLFGLAATLMSYVFSLFTSSQLASFAFAAGGQCVFFLLYFISFMCIITYSPAADTDRNLNIATFTIGAFFPAANLLRALLLSFNEFSILCRDNSVAPNAGAWTVYGSCIAYLVIQSAVLMTFLVAYDSGWRPRLFMRRQHKAQDVEEVEGVDPEVYSETARVEESNDELRVIHASKAFGANQAVQDISFGVPRGETFALLGPNGAGKSTTIGLIRGDTRPSGRQGEILIEDVSIISHRAQARANLGVCPQFDAMDQMSAIEHLRFYARARGVPDVEHNVEQVLHAVGLAQFKSRLAGKLSGGNKRKLSLGIALIGNPSVVLLDEPSSGMDAASKRVMWRTLRSVSSGRSLVLTTHSMEEADALADRAGIMARKMLALGTSDQLRKKHGDAYHVHLVHRDAPYTTNENMDAIKTWIRRAFPAAVTEDRSFHGQLRFSLPNDRTATNDEPSGKTRQSGANLVGPGYVPSRTGISALFSNLEANKARLGFEYYSVSQATLDQVFLSIVNKHNVVEENYARQHPQKKVGLFQRIYRSIGDNSYLCY</sequence>
<dbReference type="Pfam" id="PF00005">
    <property type="entry name" value="ABC_tran"/>
    <property type="match status" value="2"/>
</dbReference>
<organism evidence="13 14">
    <name type="scientific">Baudoinia panamericana (strain UAMH 10762)</name>
    <name type="common">Angels' share fungus</name>
    <name type="synonym">Baudoinia compniacensis (strain UAMH 10762)</name>
    <dbReference type="NCBI Taxonomy" id="717646"/>
    <lineage>
        <taxon>Eukaryota</taxon>
        <taxon>Fungi</taxon>
        <taxon>Dikarya</taxon>
        <taxon>Ascomycota</taxon>
        <taxon>Pezizomycotina</taxon>
        <taxon>Dothideomycetes</taxon>
        <taxon>Dothideomycetidae</taxon>
        <taxon>Mycosphaerellales</taxon>
        <taxon>Teratosphaeriaceae</taxon>
        <taxon>Baudoinia</taxon>
    </lineage>
</organism>
<keyword evidence="6" id="KW-0547">Nucleotide-binding</keyword>
<dbReference type="InterPro" id="IPR017871">
    <property type="entry name" value="ABC_transporter-like_CS"/>
</dbReference>
<dbReference type="Proteomes" id="UP000011761">
    <property type="component" value="Unassembled WGS sequence"/>
</dbReference>
<evidence type="ECO:0000256" key="9">
    <source>
        <dbReference type="ARBA" id="ARBA00023136"/>
    </source>
</evidence>
<dbReference type="PANTHER" id="PTHR19229">
    <property type="entry name" value="ATP-BINDING CASSETTE TRANSPORTER SUBFAMILY A ABCA"/>
    <property type="match status" value="1"/>
</dbReference>
<evidence type="ECO:0000256" key="5">
    <source>
        <dbReference type="ARBA" id="ARBA00022737"/>
    </source>
</evidence>
<evidence type="ECO:0000256" key="3">
    <source>
        <dbReference type="ARBA" id="ARBA00022448"/>
    </source>
</evidence>
<feature type="transmembrane region" description="Helical" evidence="11">
    <location>
        <begin position="1107"/>
        <end position="1127"/>
    </location>
</feature>
<keyword evidence="5" id="KW-0677">Repeat</keyword>
<feature type="domain" description="ABC transporter" evidence="12">
    <location>
        <begin position="455"/>
        <end position="686"/>
    </location>
</feature>
<comment type="subcellular location">
    <subcellularLocation>
        <location evidence="1">Membrane</location>
        <topology evidence="1">Multi-pass membrane protein</topology>
    </subcellularLocation>
</comment>
<feature type="transmembrane region" description="Helical" evidence="11">
    <location>
        <begin position="1006"/>
        <end position="1029"/>
    </location>
</feature>
<dbReference type="GeneID" id="19116529"/>
<dbReference type="GO" id="GO:0140359">
    <property type="term" value="F:ABC-type transporter activity"/>
    <property type="evidence" value="ECO:0007669"/>
    <property type="project" value="InterPro"/>
</dbReference>
<feature type="transmembrane region" description="Helical" evidence="11">
    <location>
        <begin position="311"/>
        <end position="332"/>
    </location>
</feature>
<keyword evidence="3" id="KW-0813">Transport</keyword>
<dbReference type="eggNOG" id="KOG0059">
    <property type="taxonomic scope" value="Eukaryota"/>
</dbReference>
<dbReference type="GO" id="GO:0016887">
    <property type="term" value="F:ATP hydrolysis activity"/>
    <property type="evidence" value="ECO:0007669"/>
    <property type="project" value="InterPro"/>
</dbReference>
<dbReference type="CDD" id="cd03263">
    <property type="entry name" value="ABC_subfamily_A"/>
    <property type="match status" value="2"/>
</dbReference>
<evidence type="ECO:0000256" key="2">
    <source>
        <dbReference type="ARBA" id="ARBA00008869"/>
    </source>
</evidence>
<dbReference type="InterPro" id="IPR026082">
    <property type="entry name" value="ABCA"/>
</dbReference>
<feature type="compositionally biased region" description="Polar residues" evidence="10">
    <location>
        <begin position="1485"/>
        <end position="1503"/>
    </location>
</feature>
<dbReference type="InterPro" id="IPR027417">
    <property type="entry name" value="P-loop_NTPase"/>
</dbReference>
<keyword evidence="14" id="KW-1185">Reference proteome</keyword>
<dbReference type="PROSITE" id="PS00211">
    <property type="entry name" value="ABC_TRANSPORTER_1"/>
    <property type="match status" value="1"/>
</dbReference>
<feature type="transmembrane region" description="Helical" evidence="11">
    <location>
        <begin position="1071"/>
        <end position="1095"/>
    </location>
</feature>
<dbReference type="SMART" id="SM00382">
    <property type="entry name" value="AAA"/>
    <property type="match status" value="2"/>
</dbReference>
<dbReference type="GO" id="GO:0005319">
    <property type="term" value="F:lipid transporter activity"/>
    <property type="evidence" value="ECO:0007669"/>
    <property type="project" value="TreeGrafter"/>
</dbReference>
<dbReference type="OMA" id="WKNWIVL"/>
<keyword evidence="8 11" id="KW-1133">Transmembrane helix</keyword>
<evidence type="ECO:0000313" key="13">
    <source>
        <dbReference type="EMBL" id="EMC96413.1"/>
    </source>
</evidence>
<dbReference type="OrthoDB" id="8061355at2759"/>
<dbReference type="PANTHER" id="PTHR19229:SF36">
    <property type="entry name" value="ATP-BINDING CASSETTE SUB-FAMILY A MEMBER 2"/>
    <property type="match status" value="1"/>
</dbReference>
<name>M2MXW5_BAUPA</name>
<dbReference type="InterPro" id="IPR003593">
    <property type="entry name" value="AAA+_ATPase"/>
</dbReference>
<feature type="transmembrane region" description="Helical" evidence="11">
    <location>
        <begin position="407"/>
        <end position="430"/>
    </location>
</feature>
<dbReference type="Gene3D" id="3.40.50.300">
    <property type="entry name" value="P-loop containing nucleotide triphosphate hydrolases"/>
    <property type="match status" value="2"/>
</dbReference>
<evidence type="ECO:0000256" key="10">
    <source>
        <dbReference type="SAM" id="MobiDB-lite"/>
    </source>
</evidence>
<protein>
    <recommendedName>
        <fullName evidence="12">ABC transporter domain-containing protein</fullName>
    </recommendedName>
</protein>
<dbReference type="SUPFAM" id="SSF52540">
    <property type="entry name" value="P-loop containing nucleoside triphosphate hydrolases"/>
    <property type="match status" value="2"/>
</dbReference>
<dbReference type="STRING" id="717646.M2MXW5"/>
<evidence type="ECO:0000259" key="12">
    <source>
        <dbReference type="PROSITE" id="PS50893"/>
    </source>
</evidence>